<gene>
    <name evidence="2" type="ORF">O204_05640</name>
</gene>
<evidence type="ECO:0000313" key="2">
    <source>
        <dbReference type="EMBL" id="ERH56545.1"/>
    </source>
</evidence>
<evidence type="ECO:0000313" key="3">
    <source>
        <dbReference type="Proteomes" id="UP000016504"/>
    </source>
</evidence>
<name>U1SXE3_9PSED</name>
<keyword evidence="1" id="KW-0472">Membrane</keyword>
<reference evidence="2 3" key="1">
    <citation type="submission" date="2013-08" db="EMBL/GenBank/DDBJ databases">
        <title>Biodegradation of aromatic compounds in biofilm forming Pseudomonas isolated from sewage sludge.</title>
        <authorList>
            <person name="Qureshi A."/>
            <person name="Ghosh S."/>
            <person name="Khardenavis A.A."/>
            <person name="Kapley A."/>
            <person name="Purohit H.J."/>
        </authorList>
    </citation>
    <scope>NUCLEOTIDE SEQUENCE [LARGE SCALE GENOMIC DNA]</scope>
    <source>
        <strain evidence="2 3">EGD-AQ6</strain>
    </source>
</reference>
<dbReference type="EMBL" id="AVQG01000023">
    <property type="protein sequence ID" value="ERH56545.1"/>
    <property type="molecule type" value="Genomic_DNA"/>
</dbReference>
<dbReference type="Proteomes" id="UP000016504">
    <property type="component" value="Unassembled WGS sequence"/>
</dbReference>
<sequence>MNSDSKKRVRLAVIAAIAFAVLFSLALGFLLTSKFSGTEFTAFVLAFAVLAVVVGFAPEIQEVSIAGNVVKLKEVKAEAIRAIESLNKSRVEMLRVFLSLTLKHSGGFASSNPIDPRTYSFWHLLKLIREYQCLSELKDEILMNARVLAGAQLRNISRRNIDPRIITSETIPDPLDLAAMALAPEGIEEAVGRTSPRPENYREEIKEALVEYSKLHALIVEMESVYSPA</sequence>
<dbReference type="RefSeq" id="WP_021492522.1">
    <property type="nucleotide sequence ID" value="NZ_AVQG01000023.1"/>
</dbReference>
<evidence type="ECO:0000256" key="1">
    <source>
        <dbReference type="SAM" id="Phobius"/>
    </source>
</evidence>
<protein>
    <submittedName>
        <fullName evidence="2">Uncharacterized protein</fullName>
    </submittedName>
</protein>
<proteinExistence type="predicted"/>
<organism evidence="2 3">
    <name type="scientific">Pseudomonas simiae</name>
    <dbReference type="NCBI Taxonomy" id="321846"/>
    <lineage>
        <taxon>Bacteria</taxon>
        <taxon>Pseudomonadati</taxon>
        <taxon>Pseudomonadota</taxon>
        <taxon>Gammaproteobacteria</taxon>
        <taxon>Pseudomonadales</taxon>
        <taxon>Pseudomonadaceae</taxon>
        <taxon>Pseudomonas</taxon>
    </lineage>
</organism>
<feature type="transmembrane region" description="Helical" evidence="1">
    <location>
        <begin position="12"/>
        <end position="31"/>
    </location>
</feature>
<comment type="caution">
    <text evidence="2">The sequence shown here is derived from an EMBL/GenBank/DDBJ whole genome shotgun (WGS) entry which is preliminary data.</text>
</comment>
<accession>U1SXE3</accession>
<feature type="transmembrane region" description="Helical" evidence="1">
    <location>
        <begin position="37"/>
        <end position="57"/>
    </location>
</feature>
<dbReference type="AlphaFoldDB" id="U1SXE3"/>
<keyword evidence="1" id="KW-1133">Transmembrane helix</keyword>
<keyword evidence="1" id="KW-0812">Transmembrane</keyword>